<proteinExistence type="predicted"/>
<sequence>ISSRWGQKGALPSYRRNGLVVKIKHESNLLDLSTVSNGDFLAGLAVPGPKALHGFHDVHAFLHHAKHHVLAIQPLGLGGADEKLGTVRVGSGVRHGQDARTCVLQDEILVVKLLPVDGLASSAIMACEVTTLAHKSRDNPVKAGTFVTKSFLPSAESTKILCCLGNFVCKQLEGDAAQGLAVHGDVKEHGGVDHG</sequence>
<keyword evidence="2" id="KW-1185">Reference proteome</keyword>
<reference evidence="1" key="4">
    <citation type="submission" date="2025-05" db="UniProtKB">
        <authorList>
            <consortium name="Ensembl"/>
        </authorList>
    </citation>
    <scope>IDENTIFICATION</scope>
    <source>
        <strain evidence="1">breed Abyssinian</strain>
    </source>
</reference>
<reference evidence="1" key="1">
    <citation type="journal article" date="2007" name="Genome Res.">
        <title>Initial sequence and comparative analysis of the cat genome.</title>
        <authorList>
            <person name="Pontius J.U."/>
            <person name="Mullikin J.C."/>
            <person name="Smith D.R."/>
            <person name="Lindblad-Toh K."/>
            <person name="Gnerre S."/>
            <person name="Clamp M."/>
            <person name="Chang J."/>
            <person name="Stephens R."/>
            <person name="Neelam B."/>
            <person name="Volfovsky N."/>
            <person name="Schaffer A.A."/>
            <person name="Agarwala R."/>
            <person name="Narfstrom K."/>
            <person name="Murphy W.J."/>
            <person name="Giger U."/>
            <person name="Roca A.L."/>
            <person name="Antunes A."/>
            <person name="Menotti-Raymond M."/>
            <person name="Yuhki N."/>
            <person name="Pecon-Slattery J."/>
            <person name="Johnson W.E."/>
            <person name="Bourque G."/>
            <person name="Tesler G."/>
            <person name="O'Brien S.J."/>
        </authorList>
    </citation>
    <scope>NUCLEOTIDE SEQUENCE [LARGE SCALE GENOMIC DNA]</scope>
    <source>
        <strain evidence="1">Abyssinian</strain>
    </source>
</reference>
<organism evidence="1 2">
    <name type="scientific">Felis catus</name>
    <name type="common">Cat</name>
    <name type="synonym">Felis silvestris catus</name>
    <dbReference type="NCBI Taxonomy" id="9685"/>
    <lineage>
        <taxon>Eukaryota</taxon>
        <taxon>Metazoa</taxon>
        <taxon>Chordata</taxon>
        <taxon>Craniata</taxon>
        <taxon>Vertebrata</taxon>
        <taxon>Euteleostomi</taxon>
        <taxon>Mammalia</taxon>
        <taxon>Eutheria</taxon>
        <taxon>Laurasiatheria</taxon>
        <taxon>Carnivora</taxon>
        <taxon>Feliformia</taxon>
        <taxon>Felidae</taxon>
        <taxon>Felinae</taxon>
        <taxon>Felis</taxon>
    </lineage>
</organism>
<protein>
    <submittedName>
        <fullName evidence="1">Uncharacterized protein</fullName>
    </submittedName>
</protein>
<reference evidence="1" key="2">
    <citation type="submission" date="2011-09" db="EMBL/GenBank/DDBJ databases">
        <title>Sequence assembly of the Felis catus genome version 6.2.</title>
        <authorList>
            <person name="Hillier L.W."/>
            <person name="Warren W."/>
            <person name="Obrien S."/>
            <person name="Wilson R.K."/>
        </authorList>
    </citation>
    <scope>NUCLEOTIDE SEQUENCE [LARGE SCALE GENOMIC DNA]</scope>
    <source>
        <strain evidence="1">Abyssinian</strain>
    </source>
</reference>
<evidence type="ECO:0000313" key="2">
    <source>
        <dbReference type="Proteomes" id="UP000823872"/>
    </source>
</evidence>
<name>A0ABI7YYR0_FELCA</name>
<dbReference type="Ensembl" id="ENSFCTT00005054306.1">
    <property type="protein sequence ID" value="ENSFCTP00005039972.1"/>
    <property type="gene ID" value="ENSFCTG00005018868.1"/>
</dbReference>
<dbReference type="Ensembl" id="ENSFCTT00005054334.1">
    <property type="protein sequence ID" value="ENSFCTP00005039992.1"/>
    <property type="gene ID" value="ENSFCTG00005018868.1"/>
</dbReference>
<evidence type="ECO:0000313" key="1">
    <source>
        <dbReference type="Ensembl" id="ENSFCTP00005039992.1"/>
    </source>
</evidence>
<accession>A0ABI7YYR0</accession>
<dbReference type="Proteomes" id="UP000823872">
    <property type="component" value="Chromosome C2"/>
</dbReference>
<reference evidence="2" key="3">
    <citation type="submission" date="2021-02" db="EMBL/GenBank/DDBJ databases">
        <title>Safari Cat Assemblies.</title>
        <authorList>
            <person name="Bredemeyer K.R."/>
            <person name="Murphy W.J."/>
        </authorList>
    </citation>
    <scope>NUCLEOTIDE SEQUENCE [LARGE SCALE GENOMIC DNA]</scope>
</reference>
<dbReference type="Ensembl" id="ENSFCTT00005054366.1">
    <property type="protein sequence ID" value="ENSFCTP00005040016.1"/>
    <property type="gene ID" value="ENSFCTG00005018868.1"/>
</dbReference>
<gene>
    <name evidence="1" type="primary">MCEE</name>
</gene>
<dbReference type="GeneTree" id="ENSGT00400000022973"/>